<comment type="caution">
    <text evidence="3">The sequence shown here is derived from an EMBL/GenBank/DDBJ whole genome shotgun (WGS) entry which is preliminary data.</text>
</comment>
<dbReference type="InterPro" id="IPR036047">
    <property type="entry name" value="F-box-like_dom_sf"/>
</dbReference>
<keyword evidence="1" id="KW-0175">Coiled coil</keyword>
<dbReference type="SMART" id="SM00256">
    <property type="entry name" value="FBOX"/>
    <property type="match status" value="1"/>
</dbReference>
<dbReference type="PROSITE" id="PS50181">
    <property type="entry name" value="FBOX"/>
    <property type="match status" value="1"/>
</dbReference>
<keyword evidence="4" id="KW-1185">Reference proteome</keyword>
<dbReference type="Proteomes" id="UP000288716">
    <property type="component" value="Unassembled WGS sequence"/>
</dbReference>
<evidence type="ECO:0000259" key="2">
    <source>
        <dbReference type="PROSITE" id="PS50181"/>
    </source>
</evidence>
<evidence type="ECO:0000313" key="4">
    <source>
        <dbReference type="Proteomes" id="UP000288716"/>
    </source>
</evidence>
<dbReference type="InterPro" id="IPR001810">
    <property type="entry name" value="F-box_dom"/>
</dbReference>
<feature type="coiled-coil region" evidence="1">
    <location>
        <begin position="58"/>
        <end position="92"/>
    </location>
</feature>
<accession>A0A443S7L4</accession>
<evidence type="ECO:0000256" key="1">
    <source>
        <dbReference type="SAM" id="Coils"/>
    </source>
</evidence>
<gene>
    <name evidence="3" type="ORF">B4U80_13365</name>
</gene>
<organism evidence="3 4">
    <name type="scientific">Leptotrombidium deliense</name>
    <dbReference type="NCBI Taxonomy" id="299467"/>
    <lineage>
        <taxon>Eukaryota</taxon>
        <taxon>Metazoa</taxon>
        <taxon>Ecdysozoa</taxon>
        <taxon>Arthropoda</taxon>
        <taxon>Chelicerata</taxon>
        <taxon>Arachnida</taxon>
        <taxon>Acari</taxon>
        <taxon>Acariformes</taxon>
        <taxon>Trombidiformes</taxon>
        <taxon>Prostigmata</taxon>
        <taxon>Anystina</taxon>
        <taxon>Parasitengona</taxon>
        <taxon>Trombiculoidea</taxon>
        <taxon>Trombiculidae</taxon>
        <taxon>Leptotrombidium</taxon>
    </lineage>
</organism>
<dbReference type="EMBL" id="NCKV01006348">
    <property type="protein sequence ID" value="RWS23497.1"/>
    <property type="molecule type" value="Genomic_DNA"/>
</dbReference>
<dbReference type="AlphaFoldDB" id="A0A443S7L4"/>
<protein>
    <recommendedName>
        <fullName evidence="2">F-box domain-containing protein</fullName>
    </recommendedName>
</protein>
<feature type="domain" description="F-box" evidence="2">
    <location>
        <begin position="131"/>
        <end position="178"/>
    </location>
</feature>
<dbReference type="InterPro" id="IPR032675">
    <property type="entry name" value="LRR_dom_sf"/>
</dbReference>
<dbReference type="Pfam" id="PF00646">
    <property type="entry name" value="F-box"/>
    <property type="match status" value="1"/>
</dbReference>
<name>A0A443S7L4_9ACAR</name>
<reference evidence="3 4" key="1">
    <citation type="journal article" date="2018" name="Gigascience">
        <title>Genomes of trombidid mites reveal novel predicted allergens and laterally-transferred genes associated with secondary metabolism.</title>
        <authorList>
            <person name="Dong X."/>
            <person name="Chaisiri K."/>
            <person name="Xia D."/>
            <person name="Armstrong S.D."/>
            <person name="Fang Y."/>
            <person name="Donnelly M.J."/>
            <person name="Kadowaki T."/>
            <person name="McGarry J.W."/>
            <person name="Darby A.C."/>
            <person name="Makepeace B.L."/>
        </authorList>
    </citation>
    <scope>NUCLEOTIDE SEQUENCE [LARGE SCALE GENOMIC DNA]</scope>
    <source>
        <strain evidence="3">UoL-UT</strain>
    </source>
</reference>
<dbReference type="VEuPathDB" id="VectorBase:LDEU008543"/>
<dbReference type="SUPFAM" id="SSF52047">
    <property type="entry name" value="RNI-like"/>
    <property type="match status" value="1"/>
</dbReference>
<sequence>MSALWAFVNQSVRVVFLRDFDDFISKMSSKLEKLVDIRSKSEEIDVSHSRDFDVALKMDRLQREIEHVKKQNICLRELNRVLEQRIQCLESRCGVLEPHERSRQELKAENVICDGSVTSTCSAELLEISTKCDLFRLNEDIFVKIFSYLNTRDLFVLRQVSKRLKNLVETYLQSEKEMNIRSEFVLTENLNVLSSLYPNLKTLTIRSVNRLERQPSFVCNASFSAILYLWKDSFVGLEWLKVHDAASRFTPVDISLIGDCFTYLTALTLSCVKSKDEVVSHLFRKLVNLRSIELENVPIRGHCFADLSTVVTTVRWSTSDIDLVEDICFCSHKPNALKSFGFNSIGDQDGHRIIGVIMREMPNLQYLRLEVLFGIQYFDDLNLKELQEFELRVSEIYGSYILNEPMPNVKKLSLAVHRMCDTNLAHILSNFPEVEHLSLDFSENSRFQFSAKVVEALCNLRSLKTLVFKDASNFRDQYLLLNGRHNAVIVAIEYLTFVKKFIIELNFSRNEAFCFSILCNVEEIAQNRPNDMFYIRLLRGYRIERKFPPNMVVYFNDY</sequence>
<evidence type="ECO:0000313" key="3">
    <source>
        <dbReference type="EMBL" id="RWS23497.1"/>
    </source>
</evidence>
<dbReference type="SUPFAM" id="SSF81383">
    <property type="entry name" value="F-box domain"/>
    <property type="match status" value="1"/>
</dbReference>
<dbReference type="Gene3D" id="3.80.10.10">
    <property type="entry name" value="Ribonuclease Inhibitor"/>
    <property type="match status" value="2"/>
</dbReference>
<dbReference type="OrthoDB" id="550575at2759"/>
<proteinExistence type="predicted"/>